<evidence type="ECO:0000256" key="3">
    <source>
        <dbReference type="ARBA" id="ARBA00023082"/>
    </source>
</evidence>
<keyword evidence="4" id="KW-0804">Transcription</keyword>
<dbReference type="PANTHER" id="PTHR43133">
    <property type="entry name" value="RNA POLYMERASE ECF-TYPE SIGMA FACTO"/>
    <property type="match status" value="1"/>
</dbReference>
<evidence type="ECO:0000313" key="8">
    <source>
        <dbReference type="EMBL" id="PWN06913.1"/>
    </source>
</evidence>
<dbReference type="AlphaFoldDB" id="A0A316TQL4"/>
<feature type="domain" description="RNA polymerase sigma factor 70 region 4 type 2" evidence="7">
    <location>
        <begin position="123"/>
        <end position="175"/>
    </location>
</feature>
<evidence type="ECO:0000256" key="5">
    <source>
        <dbReference type="SAM" id="Coils"/>
    </source>
</evidence>
<dbReference type="SUPFAM" id="SSF88659">
    <property type="entry name" value="Sigma3 and sigma4 domains of RNA polymerase sigma factors"/>
    <property type="match status" value="1"/>
</dbReference>
<dbReference type="RefSeq" id="WP_109646262.1">
    <property type="nucleotide sequence ID" value="NZ_QGGB01000005.1"/>
</dbReference>
<reference evidence="8 9" key="1">
    <citation type="submission" date="2018-05" db="EMBL/GenBank/DDBJ databases">
        <title>Rhodohalobacter halophilus gen. nov., sp. nov., a moderately halophilic member of the family Balneolaceae.</title>
        <authorList>
            <person name="Liu Z.-W."/>
        </authorList>
    </citation>
    <scope>NUCLEOTIDE SEQUENCE [LARGE SCALE GENOMIC DNA]</scope>
    <source>
        <strain evidence="8 9">8A47</strain>
    </source>
</reference>
<dbReference type="InterPro" id="IPR013324">
    <property type="entry name" value="RNA_pol_sigma_r3/r4-like"/>
</dbReference>
<dbReference type="Pfam" id="PF04542">
    <property type="entry name" value="Sigma70_r2"/>
    <property type="match status" value="1"/>
</dbReference>
<dbReference type="NCBIfam" id="TIGR02985">
    <property type="entry name" value="Sig70_bacteroi1"/>
    <property type="match status" value="1"/>
</dbReference>
<dbReference type="InterPro" id="IPR039425">
    <property type="entry name" value="RNA_pol_sigma-70-like"/>
</dbReference>
<feature type="coiled-coil region" evidence="5">
    <location>
        <begin position="80"/>
        <end position="114"/>
    </location>
</feature>
<evidence type="ECO:0000256" key="2">
    <source>
        <dbReference type="ARBA" id="ARBA00023015"/>
    </source>
</evidence>
<dbReference type="SUPFAM" id="SSF88946">
    <property type="entry name" value="Sigma2 domain of RNA polymerase sigma factors"/>
    <property type="match status" value="1"/>
</dbReference>
<proteinExistence type="inferred from homology"/>
<dbReference type="InterPro" id="IPR014327">
    <property type="entry name" value="RNA_pol_sigma70_bacteroid"/>
</dbReference>
<dbReference type="NCBIfam" id="TIGR02937">
    <property type="entry name" value="sigma70-ECF"/>
    <property type="match status" value="1"/>
</dbReference>
<evidence type="ECO:0000256" key="1">
    <source>
        <dbReference type="ARBA" id="ARBA00010641"/>
    </source>
</evidence>
<evidence type="ECO:0000259" key="7">
    <source>
        <dbReference type="Pfam" id="PF08281"/>
    </source>
</evidence>
<dbReference type="Gene3D" id="1.10.1740.10">
    <property type="match status" value="1"/>
</dbReference>
<dbReference type="InterPro" id="IPR007627">
    <property type="entry name" value="RNA_pol_sigma70_r2"/>
</dbReference>
<evidence type="ECO:0000256" key="4">
    <source>
        <dbReference type="ARBA" id="ARBA00023163"/>
    </source>
</evidence>
<name>A0A316TQL4_9BACT</name>
<keyword evidence="3" id="KW-0731">Sigma factor</keyword>
<keyword evidence="5" id="KW-0175">Coiled coil</keyword>
<dbReference type="GO" id="GO:0003677">
    <property type="term" value="F:DNA binding"/>
    <property type="evidence" value="ECO:0007669"/>
    <property type="project" value="InterPro"/>
</dbReference>
<dbReference type="OrthoDB" id="1097528at2"/>
<keyword evidence="9" id="KW-1185">Reference proteome</keyword>
<dbReference type="InterPro" id="IPR014284">
    <property type="entry name" value="RNA_pol_sigma-70_dom"/>
</dbReference>
<dbReference type="Pfam" id="PF08281">
    <property type="entry name" value="Sigma70_r4_2"/>
    <property type="match status" value="1"/>
</dbReference>
<dbReference type="GO" id="GO:0006352">
    <property type="term" value="P:DNA-templated transcription initiation"/>
    <property type="evidence" value="ECO:0007669"/>
    <property type="project" value="InterPro"/>
</dbReference>
<dbReference type="EMBL" id="QGGB01000005">
    <property type="protein sequence ID" value="PWN06913.1"/>
    <property type="molecule type" value="Genomic_DNA"/>
</dbReference>
<accession>A0A316TQL4</accession>
<dbReference type="Gene3D" id="1.10.10.10">
    <property type="entry name" value="Winged helix-like DNA-binding domain superfamily/Winged helix DNA-binding domain"/>
    <property type="match status" value="1"/>
</dbReference>
<evidence type="ECO:0000313" key="9">
    <source>
        <dbReference type="Proteomes" id="UP000245533"/>
    </source>
</evidence>
<comment type="similarity">
    <text evidence="1">Belongs to the sigma-70 factor family. ECF subfamily.</text>
</comment>
<dbReference type="PANTHER" id="PTHR43133:SF46">
    <property type="entry name" value="RNA POLYMERASE SIGMA-70 FACTOR ECF SUBFAMILY"/>
    <property type="match status" value="1"/>
</dbReference>
<dbReference type="Proteomes" id="UP000245533">
    <property type="component" value="Unassembled WGS sequence"/>
</dbReference>
<dbReference type="InterPro" id="IPR013249">
    <property type="entry name" value="RNA_pol_sigma70_r4_t2"/>
</dbReference>
<feature type="domain" description="RNA polymerase sigma-70 region 2" evidence="6">
    <location>
        <begin position="26"/>
        <end position="92"/>
    </location>
</feature>
<dbReference type="GO" id="GO:0016987">
    <property type="term" value="F:sigma factor activity"/>
    <property type="evidence" value="ECO:0007669"/>
    <property type="project" value="UniProtKB-KW"/>
</dbReference>
<evidence type="ECO:0000259" key="6">
    <source>
        <dbReference type="Pfam" id="PF04542"/>
    </source>
</evidence>
<dbReference type="InterPro" id="IPR013325">
    <property type="entry name" value="RNA_pol_sigma_r2"/>
</dbReference>
<sequence length="181" mass="21998">MKHPTERHQKLVERIRAGDRQAFEQLFQAYYSRLCVFSNSYVKSLDLSRDVVQEVYIKIWDNKENFYIRQSLKAYLYQAVRNQSLNFLQQKKQMERLEKRLKRQQEISESSRTEEFNTEELSEKVWRLVEQLPERRRTIFILYRKHGLSYAEIAEVLNIARKTVENQMGKSLKFLRENLDL</sequence>
<organism evidence="8 9">
    <name type="scientific">Rhodohalobacter mucosus</name>
    <dbReference type="NCBI Taxonomy" id="2079485"/>
    <lineage>
        <taxon>Bacteria</taxon>
        <taxon>Pseudomonadati</taxon>
        <taxon>Balneolota</taxon>
        <taxon>Balneolia</taxon>
        <taxon>Balneolales</taxon>
        <taxon>Balneolaceae</taxon>
        <taxon>Rhodohalobacter</taxon>
    </lineage>
</organism>
<keyword evidence="2" id="KW-0805">Transcription regulation</keyword>
<gene>
    <name evidence="8" type="ORF">DDZ15_06470</name>
</gene>
<protein>
    <submittedName>
        <fullName evidence="8">RNA polymerase sigma-70 factor</fullName>
    </submittedName>
</protein>
<dbReference type="InterPro" id="IPR036388">
    <property type="entry name" value="WH-like_DNA-bd_sf"/>
</dbReference>
<comment type="caution">
    <text evidence="8">The sequence shown here is derived from an EMBL/GenBank/DDBJ whole genome shotgun (WGS) entry which is preliminary data.</text>
</comment>